<dbReference type="OrthoDB" id="1119934at2"/>
<reference evidence="2 3" key="1">
    <citation type="submission" date="2018-07" db="EMBL/GenBank/DDBJ databases">
        <title>Genome sequencing of Runella.</title>
        <authorList>
            <person name="Baek M.-G."/>
            <person name="Yi H."/>
        </authorList>
    </citation>
    <scope>NUCLEOTIDE SEQUENCE [LARGE SCALE GENOMIC DNA]</scope>
    <source>
        <strain evidence="2 3">HYN0085</strain>
    </source>
</reference>
<dbReference type="Pfam" id="PF02469">
    <property type="entry name" value="Fasciclin"/>
    <property type="match status" value="1"/>
</dbReference>
<dbReference type="FunFam" id="2.30.180.10:FF:000032">
    <property type="entry name" value="Fasciclin domain-containing protein, putative"/>
    <property type="match status" value="1"/>
</dbReference>
<dbReference type="EMBL" id="CP030850">
    <property type="protein sequence ID" value="AXE20745.1"/>
    <property type="molecule type" value="Genomic_DNA"/>
</dbReference>
<evidence type="ECO:0000313" key="3">
    <source>
        <dbReference type="Proteomes" id="UP000251993"/>
    </source>
</evidence>
<organism evidence="2 3">
    <name type="scientific">Runella rosea</name>
    <dbReference type="NCBI Taxonomy" id="2259595"/>
    <lineage>
        <taxon>Bacteria</taxon>
        <taxon>Pseudomonadati</taxon>
        <taxon>Bacteroidota</taxon>
        <taxon>Cytophagia</taxon>
        <taxon>Cytophagales</taxon>
        <taxon>Spirosomataceae</taxon>
        <taxon>Runella</taxon>
    </lineage>
</organism>
<dbReference type="GO" id="GO:0005615">
    <property type="term" value="C:extracellular space"/>
    <property type="evidence" value="ECO:0007669"/>
    <property type="project" value="TreeGrafter"/>
</dbReference>
<name>A0A344TQ24_9BACT</name>
<dbReference type="PROSITE" id="PS50213">
    <property type="entry name" value="FAS1"/>
    <property type="match status" value="1"/>
</dbReference>
<dbReference type="Gene3D" id="2.30.180.10">
    <property type="entry name" value="FAS1 domain"/>
    <property type="match status" value="1"/>
</dbReference>
<proteinExistence type="predicted"/>
<evidence type="ECO:0000259" key="1">
    <source>
        <dbReference type="PROSITE" id="PS50213"/>
    </source>
</evidence>
<dbReference type="PROSITE" id="PS51257">
    <property type="entry name" value="PROKAR_LIPOPROTEIN"/>
    <property type="match status" value="1"/>
</dbReference>
<dbReference type="InterPro" id="IPR036378">
    <property type="entry name" value="FAS1_dom_sf"/>
</dbReference>
<dbReference type="KEGG" id="run:DR864_24920"/>
<dbReference type="AlphaFoldDB" id="A0A344TQ24"/>
<dbReference type="InterPro" id="IPR050904">
    <property type="entry name" value="Adhesion/Biosynth-related"/>
</dbReference>
<feature type="domain" description="FAS1" evidence="1">
    <location>
        <begin position="48"/>
        <end position="179"/>
    </location>
</feature>
<sequence>MKSNLIAFGFIAVLAACQSPAEQSETQATATETATVSGQSAVEDNESQKDVVKVAVGSPDHTTLVKAVQAADLVDALSNAGPFTVFAPTNAAFGKLPAGTVEGLLKPENKDKLKAILEHHVMTSALDADFFQDGQSMGMVDGTNVTFHKKGDALYIGEAKVIGSVRASNGFVHIIDGVIVPN</sequence>
<protein>
    <submittedName>
        <fullName evidence="2">Fasciclin domain-containing protein</fullName>
    </submittedName>
</protein>
<gene>
    <name evidence="2" type="ORF">DR864_24920</name>
</gene>
<dbReference type="RefSeq" id="WP_114069507.1">
    <property type="nucleotide sequence ID" value="NZ_CP030850.1"/>
</dbReference>
<dbReference type="Proteomes" id="UP000251993">
    <property type="component" value="Chromosome"/>
</dbReference>
<dbReference type="InterPro" id="IPR000782">
    <property type="entry name" value="FAS1_domain"/>
</dbReference>
<accession>A0A344TQ24</accession>
<dbReference type="SUPFAM" id="SSF82153">
    <property type="entry name" value="FAS1 domain"/>
    <property type="match status" value="1"/>
</dbReference>
<evidence type="ECO:0000313" key="2">
    <source>
        <dbReference type="EMBL" id="AXE20745.1"/>
    </source>
</evidence>
<dbReference type="PANTHER" id="PTHR10900:SF77">
    <property type="entry name" value="FI19380P1"/>
    <property type="match status" value="1"/>
</dbReference>
<dbReference type="SMART" id="SM00554">
    <property type="entry name" value="FAS1"/>
    <property type="match status" value="1"/>
</dbReference>
<dbReference type="PANTHER" id="PTHR10900">
    <property type="entry name" value="PERIOSTIN-RELATED"/>
    <property type="match status" value="1"/>
</dbReference>
<keyword evidence="3" id="KW-1185">Reference proteome</keyword>